<dbReference type="InterPro" id="IPR002293">
    <property type="entry name" value="AA/rel_permease1"/>
</dbReference>
<evidence type="ECO:0000256" key="5">
    <source>
        <dbReference type="ARBA" id="ARBA00023136"/>
    </source>
</evidence>
<feature type="transmembrane region" description="Helical" evidence="6">
    <location>
        <begin position="180"/>
        <end position="199"/>
    </location>
</feature>
<keyword evidence="5 6" id="KW-0472">Membrane</keyword>
<dbReference type="Proteomes" id="UP000039046">
    <property type="component" value="Unassembled WGS sequence"/>
</dbReference>
<feature type="transmembrane region" description="Helical" evidence="6">
    <location>
        <begin position="289"/>
        <end position="312"/>
    </location>
</feature>
<feature type="transmembrane region" description="Helical" evidence="6">
    <location>
        <begin position="57"/>
        <end position="83"/>
    </location>
</feature>
<keyword evidence="4 6" id="KW-1133">Transmembrane helix</keyword>
<evidence type="ECO:0000256" key="6">
    <source>
        <dbReference type="SAM" id="Phobius"/>
    </source>
</evidence>
<evidence type="ECO:0008006" key="9">
    <source>
        <dbReference type="Google" id="ProtNLM"/>
    </source>
</evidence>
<dbReference type="EMBL" id="CDHN01000001">
    <property type="protein sequence ID" value="CEJ82679.1"/>
    <property type="molecule type" value="Genomic_DNA"/>
</dbReference>
<dbReference type="PANTHER" id="PTHR45649">
    <property type="entry name" value="AMINO-ACID PERMEASE BAT1"/>
    <property type="match status" value="1"/>
</dbReference>
<gene>
    <name evidence="7" type="ORF">VHEMI02728</name>
</gene>
<feature type="transmembrane region" description="Helical" evidence="6">
    <location>
        <begin position="211"/>
        <end position="230"/>
    </location>
</feature>
<dbReference type="GO" id="GO:0016020">
    <property type="term" value="C:membrane"/>
    <property type="evidence" value="ECO:0007669"/>
    <property type="project" value="UniProtKB-SubCell"/>
</dbReference>
<feature type="transmembrane region" description="Helical" evidence="6">
    <location>
        <begin position="486"/>
        <end position="511"/>
    </location>
</feature>
<reference evidence="7 8" key="1">
    <citation type="journal article" date="2015" name="Genome Announc.">
        <title>Draft Genome Sequence and Gene Annotation of the Entomopathogenic Fungus Verticillium hemipterigenum.</title>
        <authorList>
            <person name="Horn F."/>
            <person name="Habel A."/>
            <person name="Scharf D.H."/>
            <person name="Dworschak J."/>
            <person name="Brakhage A.A."/>
            <person name="Guthke R."/>
            <person name="Hertweck C."/>
            <person name="Linde J."/>
        </authorList>
    </citation>
    <scope>NUCLEOTIDE SEQUENCE [LARGE SCALE GENOMIC DNA]</scope>
</reference>
<name>A0A0A1TBF6_9HYPO</name>
<feature type="transmembrane region" description="Helical" evidence="6">
    <location>
        <begin position="142"/>
        <end position="168"/>
    </location>
</feature>
<comment type="subcellular location">
    <subcellularLocation>
        <location evidence="1">Membrane</location>
        <topology evidence="1">Multi-pass membrane protein</topology>
    </subcellularLocation>
</comment>
<evidence type="ECO:0000256" key="1">
    <source>
        <dbReference type="ARBA" id="ARBA00004141"/>
    </source>
</evidence>
<keyword evidence="3 6" id="KW-0812">Transmembrane</keyword>
<dbReference type="PIRSF" id="PIRSF006060">
    <property type="entry name" value="AA_transporter"/>
    <property type="match status" value="1"/>
</dbReference>
<feature type="transmembrane region" description="Helical" evidence="6">
    <location>
        <begin position="461"/>
        <end position="480"/>
    </location>
</feature>
<evidence type="ECO:0000256" key="4">
    <source>
        <dbReference type="ARBA" id="ARBA00022989"/>
    </source>
</evidence>
<dbReference type="PANTHER" id="PTHR45649:SF4">
    <property type="entry name" value="TRANSPORTER, PUTATIVE (EUROFUNG)-RELATED"/>
    <property type="match status" value="1"/>
</dbReference>
<keyword evidence="2" id="KW-0813">Transport</keyword>
<evidence type="ECO:0000313" key="7">
    <source>
        <dbReference type="EMBL" id="CEJ82679.1"/>
    </source>
</evidence>
<evidence type="ECO:0000313" key="8">
    <source>
        <dbReference type="Proteomes" id="UP000039046"/>
    </source>
</evidence>
<dbReference type="AlphaFoldDB" id="A0A0A1TBF6"/>
<accession>A0A0A1TBF6</accession>
<dbReference type="OrthoDB" id="3257095at2759"/>
<dbReference type="GO" id="GO:0022857">
    <property type="term" value="F:transmembrane transporter activity"/>
    <property type="evidence" value="ECO:0007669"/>
    <property type="project" value="InterPro"/>
</dbReference>
<organism evidence="7 8">
    <name type="scientific">[Torrubiella] hemipterigena</name>
    <dbReference type="NCBI Taxonomy" id="1531966"/>
    <lineage>
        <taxon>Eukaryota</taxon>
        <taxon>Fungi</taxon>
        <taxon>Dikarya</taxon>
        <taxon>Ascomycota</taxon>
        <taxon>Pezizomycotina</taxon>
        <taxon>Sordariomycetes</taxon>
        <taxon>Hypocreomycetidae</taxon>
        <taxon>Hypocreales</taxon>
        <taxon>Clavicipitaceae</taxon>
        <taxon>Clavicipitaceae incertae sedis</taxon>
        <taxon>'Torrubiella' clade</taxon>
    </lineage>
</organism>
<feature type="transmembrane region" description="Helical" evidence="6">
    <location>
        <begin position="250"/>
        <end position="269"/>
    </location>
</feature>
<sequence>MPSNEAVEMQHQQRSTHVDTEAAGLDEVDGVYRSTQADAQAMNRMGRSQELVRHYRLFSLVSFVVVATSAWQLTLFQVTPALINGGAPALLWSYLWCFVGFVPIILSMAEMASMAPIAGAQYHWVSEFAPERYQKFLSYMTGWLSTLAWQSGNTQGIFLLGTLIQSIILINNPDYAFPNWHATVIAIGVTIVSVPLSIYGTHIIPYLQNALFALAIAAYIGFLIPIWINAPVVPSSDVWTKWEFTGGWESTVLAVFIAQLPAITARTGVDTAAHMSEEVKNASMSVPRVMIIIFIVNFLQTFITSLTLVYHIPSIEQSLADPSTYPAIYVIKQSMSTAWVTVLLTIICALLWVGVVSYLAAVSRDLYAFSRDNGLPYSAWISKVDPKLHTPTNAYIFSGVFACIFSLIYIGSPVAFYALTSLYVVAIIGCYVISSSCMLWRRIYYPETLPFAQWSLGRWGVPVNAAAVAFGLWSFFWSFWPQSTPVIVGLFNWSSPIFVATIIISLIYYFVAGRKRYDGPVVLVEGRKRHMA</sequence>
<evidence type="ECO:0000256" key="2">
    <source>
        <dbReference type="ARBA" id="ARBA00022448"/>
    </source>
</evidence>
<dbReference type="Gene3D" id="1.20.1740.10">
    <property type="entry name" value="Amino acid/polyamine transporter I"/>
    <property type="match status" value="1"/>
</dbReference>
<dbReference type="Pfam" id="PF13520">
    <property type="entry name" value="AA_permease_2"/>
    <property type="match status" value="1"/>
</dbReference>
<feature type="transmembrane region" description="Helical" evidence="6">
    <location>
        <begin position="338"/>
        <end position="361"/>
    </location>
</feature>
<feature type="transmembrane region" description="Helical" evidence="6">
    <location>
        <begin position="89"/>
        <end position="109"/>
    </location>
</feature>
<keyword evidence="8" id="KW-1185">Reference proteome</keyword>
<proteinExistence type="predicted"/>
<dbReference type="STRING" id="1531966.A0A0A1TBF6"/>
<evidence type="ECO:0000256" key="3">
    <source>
        <dbReference type="ARBA" id="ARBA00022692"/>
    </source>
</evidence>
<dbReference type="HOGENOM" id="CLU_004495_6_1_1"/>
<protein>
    <recommendedName>
        <fullName evidence="9">GABA permease</fullName>
    </recommendedName>
</protein>
<feature type="transmembrane region" description="Helical" evidence="6">
    <location>
        <begin position="392"/>
        <end position="410"/>
    </location>
</feature>
<feature type="transmembrane region" description="Helical" evidence="6">
    <location>
        <begin position="416"/>
        <end position="440"/>
    </location>
</feature>